<dbReference type="Pfam" id="PF00773">
    <property type="entry name" value="RNB"/>
    <property type="match status" value="1"/>
</dbReference>
<dbReference type="EMBL" id="MN740758">
    <property type="protein sequence ID" value="QHS81582.1"/>
    <property type="molecule type" value="Genomic_DNA"/>
</dbReference>
<dbReference type="InterPro" id="IPR001900">
    <property type="entry name" value="RNase_II/R"/>
</dbReference>
<dbReference type="InterPro" id="IPR050180">
    <property type="entry name" value="RNR_Ribonuclease"/>
</dbReference>
<dbReference type="PROSITE" id="PS01175">
    <property type="entry name" value="RIBONUCLEASE_II"/>
    <property type="match status" value="1"/>
</dbReference>
<sequence length="542" mass="60323">MEGTIELRKNALIFVPDADPSTCISLPKSSQFLRGDRAINESGTVRLVHRVPGTTVAVVESPTSLFFPTYDSSLLIECKLSIGDRVQVKLGINGSVTIESVWSRDPRTDAAWLKMTVQRIPVRPAPTTKKKIPLYTRTDIVDHTDLDTFTIDPKTSVDFDDAISVDLSRQTVYVHIVDIAHADLSETEEAKLRSQCLTLYLANEGTEHLLDEETASNTLSLVQGKPRQVVTVAMKVAHGLIESYEIYRSTIVVKRRYNYEEVADLLTNGLAGPAILLLNDLTHHRSTQINYNLTLPSLRFTMDISSGLPISLRAEATNDDAHSLVATAMIMANLVVSQHLAKTNTQLPNRFHDTLRGIPNQEPVTGNPVVDSFVLVKKFARAKYSVDEKGHFGLGLTDYVHFTSPMRRYADVLVHRLLAGIQYEDLETEVKAMNRQSTAMRSLQKLYQECKVAWWVQGTPGPYDVFCTDVKAVGIQWFLPALSLNGFTHVSALEPKQRWTFQDESLVGPSGTTVRLGSVLEGTVIKVDPVTLTISFRLYAKK</sequence>
<organism evidence="2">
    <name type="scientific">viral metagenome</name>
    <dbReference type="NCBI Taxonomy" id="1070528"/>
    <lineage>
        <taxon>unclassified sequences</taxon>
        <taxon>metagenomes</taxon>
        <taxon>organismal metagenomes</taxon>
    </lineage>
</organism>
<accession>A0A6C0APA2</accession>
<dbReference type="GO" id="GO:0004540">
    <property type="term" value="F:RNA nuclease activity"/>
    <property type="evidence" value="ECO:0007669"/>
    <property type="project" value="InterPro"/>
</dbReference>
<dbReference type="InterPro" id="IPR012340">
    <property type="entry name" value="NA-bd_OB-fold"/>
</dbReference>
<name>A0A6C0APA2_9ZZZZ</name>
<evidence type="ECO:0000259" key="1">
    <source>
        <dbReference type="SMART" id="SM00955"/>
    </source>
</evidence>
<dbReference type="GO" id="GO:0003723">
    <property type="term" value="F:RNA binding"/>
    <property type="evidence" value="ECO:0007669"/>
    <property type="project" value="InterPro"/>
</dbReference>
<protein>
    <recommendedName>
        <fullName evidence="1">RNB domain-containing protein</fullName>
    </recommendedName>
</protein>
<feature type="domain" description="RNB" evidence="1">
    <location>
        <begin position="140"/>
        <end position="424"/>
    </location>
</feature>
<dbReference type="InterPro" id="IPR022966">
    <property type="entry name" value="RNase_II/R_CS"/>
</dbReference>
<dbReference type="SMART" id="SM00955">
    <property type="entry name" value="RNB"/>
    <property type="match status" value="1"/>
</dbReference>
<proteinExistence type="predicted"/>
<dbReference type="AlphaFoldDB" id="A0A6C0APA2"/>
<reference evidence="2" key="1">
    <citation type="journal article" date="2020" name="Nature">
        <title>Giant virus diversity and host interactions through global metagenomics.</title>
        <authorList>
            <person name="Schulz F."/>
            <person name="Roux S."/>
            <person name="Paez-Espino D."/>
            <person name="Jungbluth S."/>
            <person name="Walsh D.A."/>
            <person name="Denef V.J."/>
            <person name="McMahon K.D."/>
            <person name="Konstantinidis K.T."/>
            <person name="Eloe-Fadrosh E.A."/>
            <person name="Kyrpides N.C."/>
            <person name="Woyke T."/>
        </authorList>
    </citation>
    <scope>NUCLEOTIDE SEQUENCE</scope>
    <source>
        <strain evidence="2">GVMAG-S-1101164-72</strain>
    </source>
</reference>
<evidence type="ECO:0000313" key="2">
    <source>
        <dbReference type="EMBL" id="QHS81582.1"/>
    </source>
</evidence>
<dbReference type="PANTHER" id="PTHR23355">
    <property type="entry name" value="RIBONUCLEASE"/>
    <property type="match status" value="1"/>
</dbReference>
<dbReference type="GO" id="GO:0006402">
    <property type="term" value="P:mRNA catabolic process"/>
    <property type="evidence" value="ECO:0007669"/>
    <property type="project" value="TreeGrafter"/>
</dbReference>
<dbReference type="SUPFAM" id="SSF50249">
    <property type="entry name" value="Nucleic acid-binding proteins"/>
    <property type="match status" value="1"/>
</dbReference>
<dbReference type="PANTHER" id="PTHR23355:SF9">
    <property type="entry name" value="DIS3-LIKE EXONUCLEASE 2"/>
    <property type="match status" value="1"/>
</dbReference>